<dbReference type="PANTHER" id="PTHR43065">
    <property type="entry name" value="SENSOR HISTIDINE KINASE"/>
    <property type="match status" value="1"/>
</dbReference>
<dbReference type="InterPro" id="IPR036890">
    <property type="entry name" value="HATPase_C_sf"/>
</dbReference>
<dbReference type="Gene3D" id="3.30.450.20">
    <property type="entry name" value="PAS domain"/>
    <property type="match status" value="1"/>
</dbReference>
<gene>
    <name evidence="7" type="ORF">SAMN02746065_11765</name>
</gene>
<dbReference type="GO" id="GO:0007165">
    <property type="term" value="P:signal transduction"/>
    <property type="evidence" value="ECO:0007669"/>
    <property type="project" value="InterPro"/>
</dbReference>
<keyword evidence="3" id="KW-0808">Transferase</keyword>
<name>A0A1W2DFH1_9BACT</name>
<dbReference type="Proteomes" id="UP000192418">
    <property type="component" value="Unassembled WGS sequence"/>
</dbReference>
<dbReference type="EMBL" id="FWXY01000017">
    <property type="protein sequence ID" value="SMC96257.1"/>
    <property type="molecule type" value="Genomic_DNA"/>
</dbReference>
<dbReference type="InterPro" id="IPR011495">
    <property type="entry name" value="Sig_transdc_His_kin_sub2_dim/P"/>
</dbReference>
<keyword evidence="5" id="KW-0812">Transmembrane</keyword>
<keyword evidence="2" id="KW-0597">Phosphoprotein</keyword>
<keyword evidence="4 7" id="KW-0418">Kinase</keyword>
<dbReference type="PANTHER" id="PTHR43065:SF23">
    <property type="entry name" value="SENSOR HISTIDINE KINASE PDTAS"/>
    <property type="match status" value="1"/>
</dbReference>
<keyword evidence="5" id="KW-1133">Transmembrane helix</keyword>
<feature type="domain" description="HAMP" evidence="6">
    <location>
        <begin position="292"/>
        <end position="346"/>
    </location>
</feature>
<comment type="subcellular location">
    <subcellularLocation>
        <location evidence="1">Membrane</location>
    </subcellularLocation>
</comment>
<feature type="transmembrane region" description="Helical" evidence="5">
    <location>
        <begin position="12"/>
        <end position="31"/>
    </location>
</feature>
<dbReference type="SMART" id="SM00304">
    <property type="entry name" value="HAMP"/>
    <property type="match status" value="1"/>
</dbReference>
<evidence type="ECO:0000256" key="4">
    <source>
        <dbReference type="ARBA" id="ARBA00022777"/>
    </source>
</evidence>
<dbReference type="AlphaFoldDB" id="A0A1W2DFH1"/>
<evidence type="ECO:0000259" key="6">
    <source>
        <dbReference type="PROSITE" id="PS50885"/>
    </source>
</evidence>
<dbReference type="Gene3D" id="3.30.565.10">
    <property type="entry name" value="Histidine kinase-like ATPase, C-terminal domain"/>
    <property type="match status" value="1"/>
</dbReference>
<dbReference type="InterPro" id="IPR003594">
    <property type="entry name" value="HATPase_dom"/>
</dbReference>
<dbReference type="SUPFAM" id="SSF158472">
    <property type="entry name" value="HAMP domain-like"/>
    <property type="match status" value="1"/>
</dbReference>
<evidence type="ECO:0000313" key="7">
    <source>
        <dbReference type="EMBL" id="SMC96257.1"/>
    </source>
</evidence>
<evidence type="ECO:0000256" key="2">
    <source>
        <dbReference type="ARBA" id="ARBA00022553"/>
    </source>
</evidence>
<dbReference type="Gene3D" id="1.10.8.500">
    <property type="entry name" value="HAMP domain in histidine kinase"/>
    <property type="match status" value="1"/>
</dbReference>
<keyword evidence="8" id="KW-1185">Reference proteome</keyword>
<dbReference type="CDD" id="cd06225">
    <property type="entry name" value="HAMP"/>
    <property type="match status" value="1"/>
</dbReference>
<dbReference type="Pfam" id="PF07568">
    <property type="entry name" value="HisKA_2"/>
    <property type="match status" value="1"/>
</dbReference>
<dbReference type="GO" id="GO:0016020">
    <property type="term" value="C:membrane"/>
    <property type="evidence" value="ECO:0007669"/>
    <property type="project" value="UniProtKB-SubCell"/>
</dbReference>
<feature type="transmembrane region" description="Helical" evidence="5">
    <location>
        <begin position="271"/>
        <end position="291"/>
    </location>
</feature>
<dbReference type="Pfam" id="PF02518">
    <property type="entry name" value="HATPase_c"/>
    <property type="match status" value="1"/>
</dbReference>
<organism evidence="7 8">
    <name type="scientific">Desulfocicer vacuolatum DSM 3385</name>
    <dbReference type="NCBI Taxonomy" id="1121400"/>
    <lineage>
        <taxon>Bacteria</taxon>
        <taxon>Pseudomonadati</taxon>
        <taxon>Thermodesulfobacteriota</taxon>
        <taxon>Desulfobacteria</taxon>
        <taxon>Desulfobacterales</taxon>
        <taxon>Desulfobacteraceae</taxon>
        <taxon>Desulfocicer</taxon>
    </lineage>
</organism>
<evidence type="ECO:0000256" key="1">
    <source>
        <dbReference type="ARBA" id="ARBA00004370"/>
    </source>
</evidence>
<reference evidence="7 8" key="1">
    <citation type="submission" date="2017-04" db="EMBL/GenBank/DDBJ databases">
        <authorList>
            <person name="Afonso C.L."/>
            <person name="Miller P.J."/>
            <person name="Scott M.A."/>
            <person name="Spackman E."/>
            <person name="Goraichik I."/>
            <person name="Dimitrov K.M."/>
            <person name="Suarez D.L."/>
            <person name="Swayne D.E."/>
        </authorList>
    </citation>
    <scope>NUCLEOTIDE SEQUENCE [LARGE SCALE GENOMIC DNA]</scope>
    <source>
        <strain evidence="7 8">DSM 3385</strain>
    </source>
</reference>
<dbReference type="PROSITE" id="PS50885">
    <property type="entry name" value="HAMP"/>
    <property type="match status" value="1"/>
</dbReference>
<keyword evidence="5" id="KW-0472">Membrane</keyword>
<evidence type="ECO:0000313" key="8">
    <source>
        <dbReference type="Proteomes" id="UP000192418"/>
    </source>
</evidence>
<dbReference type="GO" id="GO:0016301">
    <property type="term" value="F:kinase activity"/>
    <property type="evidence" value="ECO:0007669"/>
    <property type="project" value="UniProtKB-KW"/>
</dbReference>
<evidence type="ECO:0000256" key="5">
    <source>
        <dbReference type="SAM" id="Phobius"/>
    </source>
</evidence>
<dbReference type="STRING" id="1121400.SAMN02746065_11765"/>
<sequence>MFHTVNSKFYAIAGVLVFLFVLEYGILAVFLRVQNHHTMQVEEAVVFERDIRTLHDLFYEMRFWEKSVLLRRQPNADKKFGIIIEQFRKRILKISNMQPQASINEKINLILQSLARYEEAFNQNVQYKTDQRLNRTRIDTAYQSLTSNVLRSNQTSLLKPLFNLTHFLTTYRIDTRKSEYQALLLVVDYIESKLLQARLIDPRMQGYIYNFKGLLVKDFELEEKMNSIDQGFDVITVHLMDLMENISREAQDILKLKLLETGKSREKLNKIFLVSSTLSIAVFLFILLIIAREIIYPIRSMANVMKEVENKNILSRFEYHGNKKDEIVQLGLAFNEMLDTIQTNNEALLSYQNALEKKVFQLAASEKELKGHREHLERIVQHRTSDLTVANTLLTKSLKEKDSLLKEIHHRVKNNLQIISSLLKFQANQTRDEQSAALFKDSQDRITSMALIHQQLYESKDLSSIDFGLYIKNLLNCLMRSYKQKSRTIRAEIDIDNITLGIDVAIPCGLIVNELVTNALKYAFPADEGGLIFITAQWADKDSIELLIGDNGIGMPENFDIRTAETFGLQLITGLVEHQLTGKIEFTRNIGTQIRIIFKNFSGKARI</sequence>
<accession>A0A1W2DFH1</accession>
<dbReference type="Pfam" id="PF00672">
    <property type="entry name" value="HAMP"/>
    <property type="match status" value="1"/>
</dbReference>
<dbReference type="InterPro" id="IPR003660">
    <property type="entry name" value="HAMP_dom"/>
</dbReference>
<evidence type="ECO:0000256" key="3">
    <source>
        <dbReference type="ARBA" id="ARBA00022679"/>
    </source>
</evidence>
<dbReference type="SUPFAM" id="SSF55874">
    <property type="entry name" value="ATPase domain of HSP90 chaperone/DNA topoisomerase II/histidine kinase"/>
    <property type="match status" value="1"/>
</dbReference>
<proteinExistence type="predicted"/>
<protein>
    <submittedName>
        <fullName evidence="7">Two-component sensor histidine kinase, contains HisKA and HATPase domains</fullName>
    </submittedName>
</protein>